<protein>
    <submittedName>
        <fullName evidence="2">Uncharacterized protein</fullName>
    </submittedName>
</protein>
<sequence>LEHSITSSSTYLLQIPLPCTAFSTNPCGARAHGRSEDPHRLAPMDMPIGSDTFRSHLTKVAASRDLTRVAAGMGSTPDVQANVRANQAAIGKSSMPTEPKHGGQRMRTGVTAQMRQEWKGRNLDEEENGRRFFITQTVTVCDVKMLETSEASTGVNTYTHIRLHDIQLTLKDIASSTKTKTKPLRSSPDSPSTRPIRRRQAPPHTPRKQTRGKTRTLPHRGTQRADRRRRWFVPLKRCV</sequence>
<keyword evidence="3" id="KW-1185">Reference proteome</keyword>
<evidence type="ECO:0000313" key="2">
    <source>
        <dbReference type="EMBL" id="KAK7023794.1"/>
    </source>
</evidence>
<name>A0AAW0BD72_9AGAR</name>
<evidence type="ECO:0000256" key="1">
    <source>
        <dbReference type="SAM" id="MobiDB-lite"/>
    </source>
</evidence>
<evidence type="ECO:0000313" key="3">
    <source>
        <dbReference type="Proteomes" id="UP001362999"/>
    </source>
</evidence>
<gene>
    <name evidence="2" type="ORF">R3P38DRAFT_3534504</name>
</gene>
<feature type="non-terminal residue" evidence="2">
    <location>
        <position position="1"/>
    </location>
</feature>
<feature type="region of interest" description="Disordered" evidence="1">
    <location>
        <begin position="175"/>
        <end position="229"/>
    </location>
</feature>
<organism evidence="2 3">
    <name type="scientific">Favolaschia claudopus</name>
    <dbReference type="NCBI Taxonomy" id="2862362"/>
    <lineage>
        <taxon>Eukaryota</taxon>
        <taxon>Fungi</taxon>
        <taxon>Dikarya</taxon>
        <taxon>Basidiomycota</taxon>
        <taxon>Agaricomycotina</taxon>
        <taxon>Agaricomycetes</taxon>
        <taxon>Agaricomycetidae</taxon>
        <taxon>Agaricales</taxon>
        <taxon>Marasmiineae</taxon>
        <taxon>Mycenaceae</taxon>
        <taxon>Favolaschia</taxon>
    </lineage>
</organism>
<dbReference type="Proteomes" id="UP001362999">
    <property type="component" value="Unassembled WGS sequence"/>
</dbReference>
<dbReference type="EMBL" id="JAWWNJ010000035">
    <property type="protein sequence ID" value="KAK7023794.1"/>
    <property type="molecule type" value="Genomic_DNA"/>
</dbReference>
<proteinExistence type="predicted"/>
<accession>A0AAW0BD72</accession>
<feature type="compositionally biased region" description="Basic residues" evidence="1">
    <location>
        <begin position="195"/>
        <end position="229"/>
    </location>
</feature>
<dbReference type="AlphaFoldDB" id="A0AAW0BD72"/>
<reference evidence="2 3" key="1">
    <citation type="journal article" date="2024" name="J Genomics">
        <title>Draft genome sequencing and assembly of Favolaschia claudopus CIRM-BRFM 2984 isolated from oak limbs.</title>
        <authorList>
            <person name="Navarro D."/>
            <person name="Drula E."/>
            <person name="Chaduli D."/>
            <person name="Cazenave R."/>
            <person name="Ahrendt S."/>
            <person name="Wang J."/>
            <person name="Lipzen A."/>
            <person name="Daum C."/>
            <person name="Barry K."/>
            <person name="Grigoriev I.V."/>
            <person name="Favel A."/>
            <person name="Rosso M.N."/>
            <person name="Martin F."/>
        </authorList>
    </citation>
    <scope>NUCLEOTIDE SEQUENCE [LARGE SCALE GENOMIC DNA]</scope>
    <source>
        <strain evidence="2 3">CIRM-BRFM 2984</strain>
    </source>
</reference>
<comment type="caution">
    <text evidence="2">The sequence shown here is derived from an EMBL/GenBank/DDBJ whole genome shotgun (WGS) entry which is preliminary data.</text>
</comment>